<accession>A0A507EAY3</accession>
<feature type="domain" description="Fibronectin type-III" evidence="2">
    <location>
        <begin position="81"/>
        <end position="172"/>
    </location>
</feature>
<keyword evidence="4" id="KW-1185">Reference proteome</keyword>
<dbReference type="Pfam" id="PF12738">
    <property type="entry name" value="PTCB-BRCT"/>
    <property type="match status" value="1"/>
</dbReference>
<dbReference type="GO" id="GO:0034044">
    <property type="term" value="C:exomer complex"/>
    <property type="evidence" value="ECO:0007669"/>
    <property type="project" value="TreeGrafter"/>
</dbReference>
<dbReference type="CDD" id="cd00063">
    <property type="entry name" value="FN3"/>
    <property type="match status" value="1"/>
</dbReference>
<dbReference type="InterPro" id="IPR036420">
    <property type="entry name" value="BRCT_dom_sf"/>
</dbReference>
<dbReference type="EMBL" id="QEAP01000692">
    <property type="protein sequence ID" value="TPX60348.1"/>
    <property type="molecule type" value="Genomic_DNA"/>
</dbReference>
<dbReference type="SUPFAM" id="SSF52113">
    <property type="entry name" value="BRCT domain"/>
    <property type="match status" value="1"/>
</dbReference>
<dbReference type="SMART" id="SM00060">
    <property type="entry name" value="FN3"/>
    <property type="match status" value="1"/>
</dbReference>
<dbReference type="Gene3D" id="6.20.120.50">
    <property type="match status" value="1"/>
</dbReference>
<dbReference type="InterPro" id="IPR001357">
    <property type="entry name" value="BRCT_dom"/>
</dbReference>
<evidence type="ECO:0000259" key="1">
    <source>
        <dbReference type="PROSITE" id="PS50172"/>
    </source>
</evidence>
<dbReference type="InterPro" id="IPR031669">
    <property type="entry name" value="Fn3_2"/>
</dbReference>
<dbReference type="PANTHER" id="PTHR47351">
    <property type="entry name" value="CHITIN BIOSYNTHESIS PROTEIN CHS5"/>
    <property type="match status" value="1"/>
</dbReference>
<dbReference type="GO" id="GO:0006893">
    <property type="term" value="P:Golgi to plasma membrane transport"/>
    <property type="evidence" value="ECO:0007669"/>
    <property type="project" value="TreeGrafter"/>
</dbReference>
<dbReference type="Pfam" id="PF16892">
    <property type="entry name" value="CHS5_N"/>
    <property type="match status" value="1"/>
</dbReference>
<dbReference type="Gene3D" id="2.60.40.10">
    <property type="entry name" value="Immunoglobulins"/>
    <property type="match status" value="1"/>
</dbReference>
<feature type="domain" description="BRCT" evidence="1">
    <location>
        <begin position="168"/>
        <end position="257"/>
    </location>
</feature>
<dbReference type="Pfam" id="PF16893">
    <property type="entry name" value="fn3_2"/>
    <property type="match status" value="1"/>
</dbReference>
<dbReference type="PANTHER" id="PTHR47351:SF1">
    <property type="entry name" value="CHITIN BIOSYNTHESIS PROTEIN CHS5"/>
    <property type="match status" value="1"/>
</dbReference>
<protein>
    <recommendedName>
        <fullName evidence="5">BRCT domain-containing protein</fullName>
    </recommendedName>
</protein>
<reference evidence="3 4" key="1">
    <citation type="journal article" date="2019" name="Sci. Rep.">
        <title>Comparative genomics of chytrid fungi reveal insights into the obligate biotrophic and pathogenic lifestyle of Synchytrium endobioticum.</title>
        <authorList>
            <person name="van de Vossenberg B.T.L.H."/>
            <person name="Warris S."/>
            <person name="Nguyen H.D.T."/>
            <person name="van Gent-Pelzer M.P.E."/>
            <person name="Joly D.L."/>
            <person name="van de Geest H.C."/>
            <person name="Bonants P.J.M."/>
            <person name="Smith D.S."/>
            <person name="Levesque C.A."/>
            <person name="van der Lee T.A.J."/>
        </authorList>
    </citation>
    <scope>NUCLEOTIDE SEQUENCE [LARGE SCALE GENOMIC DNA]</scope>
    <source>
        <strain evidence="3 4">CBS 675.73</strain>
    </source>
</reference>
<evidence type="ECO:0000259" key="2">
    <source>
        <dbReference type="PROSITE" id="PS50853"/>
    </source>
</evidence>
<dbReference type="STRING" id="246404.A0A507EAY3"/>
<dbReference type="InterPro" id="IPR036116">
    <property type="entry name" value="FN3_sf"/>
</dbReference>
<dbReference type="GO" id="GO:0000747">
    <property type="term" value="P:conjugation with cellular fusion"/>
    <property type="evidence" value="ECO:0007669"/>
    <property type="project" value="TreeGrafter"/>
</dbReference>
<dbReference type="Proteomes" id="UP000320333">
    <property type="component" value="Unassembled WGS sequence"/>
</dbReference>
<dbReference type="AlphaFoldDB" id="A0A507EAY3"/>
<dbReference type="InterPro" id="IPR013783">
    <property type="entry name" value="Ig-like_fold"/>
</dbReference>
<dbReference type="PROSITE" id="PS50853">
    <property type="entry name" value="FN3"/>
    <property type="match status" value="1"/>
</dbReference>
<sequence>MSEYTEVVSQEFTVGKVDAGMAILLSPDHHLIEFPSTILPDGVTTGSVINVTIERNLDEERRRKAEFENTQKDILALYTRVPVAPVLSVAHVTQTSARVTWTPPVLYGATLVGLDVYRSGTLQAQHVGLTATQAKLSGLEMDHKYDVHVVARTSAGLLKSNTVSLTTHTLDNLTGICVSFGLLTDQAEARSLAQLITQMGATCTEHLSTDNTHLVCVYGRGPKWEKAKEWNIPCVSPEFLKACSSNGRVMPSHSFYVEASGDK</sequence>
<dbReference type="SUPFAM" id="SSF49265">
    <property type="entry name" value="Fibronectin type III"/>
    <property type="match status" value="1"/>
</dbReference>
<organism evidence="3 4">
    <name type="scientific">Chytriomyces confervae</name>
    <dbReference type="NCBI Taxonomy" id="246404"/>
    <lineage>
        <taxon>Eukaryota</taxon>
        <taxon>Fungi</taxon>
        <taxon>Fungi incertae sedis</taxon>
        <taxon>Chytridiomycota</taxon>
        <taxon>Chytridiomycota incertae sedis</taxon>
        <taxon>Chytridiomycetes</taxon>
        <taxon>Chytridiales</taxon>
        <taxon>Chytriomycetaceae</taxon>
        <taxon>Chytriomyces</taxon>
    </lineage>
</organism>
<dbReference type="PROSITE" id="PS50172">
    <property type="entry name" value="BRCT"/>
    <property type="match status" value="1"/>
</dbReference>
<dbReference type="OrthoDB" id="245697at2759"/>
<dbReference type="GO" id="GO:0046983">
    <property type="term" value="F:protein dimerization activity"/>
    <property type="evidence" value="ECO:0007669"/>
    <property type="project" value="InterPro"/>
</dbReference>
<dbReference type="InterPro" id="IPR031673">
    <property type="entry name" value="Chs5_N"/>
</dbReference>
<dbReference type="CDD" id="cd13945">
    <property type="entry name" value="Chs5_N"/>
    <property type="match status" value="1"/>
</dbReference>
<evidence type="ECO:0000313" key="3">
    <source>
        <dbReference type="EMBL" id="TPX60348.1"/>
    </source>
</evidence>
<dbReference type="GO" id="GO:0005802">
    <property type="term" value="C:trans-Golgi network"/>
    <property type="evidence" value="ECO:0007669"/>
    <property type="project" value="TreeGrafter"/>
</dbReference>
<gene>
    <name evidence="3" type="ORF">CcCBS67573_g09012</name>
</gene>
<evidence type="ECO:0008006" key="5">
    <source>
        <dbReference type="Google" id="ProtNLM"/>
    </source>
</evidence>
<evidence type="ECO:0000313" key="4">
    <source>
        <dbReference type="Proteomes" id="UP000320333"/>
    </source>
</evidence>
<name>A0A507EAY3_9FUNG</name>
<dbReference type="InterPro" id="IPR052827">
    <property type="entry name" value="CHS_Export/Cell_Fusion_Reg"/>
</dbReference>
<dbReference type="SMART" id="SM00292">
    <property type="entry name" value="BRCT"/>
    <property type="match status" value="1"/>
</dbReference>
<proteinExistence type="predicted"/>
<dbReference type="Gene3D" id="3.40.50.10190">
    <property type="entry name" value="BRCT domain"/>
    <property type="match status" value="1"/>
</dbReference>
<comment type="caution">
    <text evidence="3">The sequence shown here is derived from an EMBL/GenBank/DDBJ whole genome shotgun (WGS) entry which is preliminary data.</text>
</comment>
<dbReference type="InterPro" id="IPR003961">
    <property type="entry name" value="FN3_dom"/>
</dbReference>